<evidence type="ECO:0000313" key="2">
    <source>
        <dbReference type="Proteomes" id="UP001234178"/>
    </source>
</evidence>
<organism evidence="1 2">
    <name type="scientific">Daphnia magna</name>
    <dbReference type="NCBI Taxonomy" id="35525"/>
    <lineage>
        <taxon>Eukaryota</taxon>
        <taxon>Metazoa</taxon>
        <taxon>Ecdysozoa</taxon>
        <taxon>Arthropoda</taxon>
        <taxon>Crustacea</taxon>
        <taxon>Branchiopoda</taxon>
        <taxon>Diplostraca</taxon>
        <taxon>Cladocera</taxon>
        <taxon>Anomopoda</taxon>
        <taxon>Daphniidae</taxon>
        <taxon>Daphnia</taxon>
    </lineage>
</organism>
<dbReference type="PANTHER" id="PTHR46704">
    <property type="entry name" value="CXC DOMAIN-CONTAINING PROTEIN-RELATED"/>
    <property type="match status" value="1"/>
</dbReference>
<reference evidence="1 2" key="1">
    <citation type="journal article" date="2023" name="Nucleic Acids Res.">
        <title>The hologenome of Daphnia magna reveals possible DNA methylation and microbiome-mediated evolution of the host genome.</title>
        <authorList>
            <person name="Chaturvedi A."/>
            <person name="Li X."/>
            <person name="Dhandapani V."/>
            <person name="Marshall H."/>
            <person name="Kissane S."/>
            <person name="Cuenca-Cambronero M."/>
            <person name="Asole G."/>
            <person name="Calvet F."/>
            <person name="Ruiz-Romero M."/>
            <person name="Marangio P."/>
            <person name="Guigo R."/>
            <person name="Rago D."/>
            <person name="Mirbahai L."/>
            <person name="Eastwood N."/>
            <person name="Colbourne J.K."/>
            <person name="Zhou J."/>
            <person name="Mallon E."/>
            <person name="Orsini L."/>
        </authorList>
    </citation>
    <scope>NUCLEOTIDE SEQUENCE [LARGE SCALE GENOMIC DNA]</scope>
    <source>
        <strain evidence="1">LRV0_1</strain>
    </source>
</reference>
<sequence>MAQLPNLHTGVAYDNYDRYADPLSGKNTIHITVGIVYQDNASSPIHSTLTPDDQHEKQSSPFVPGIRKRRAYEVRKTKDDEGKMRAVDDPKRLNVPDSLKKARCYDFIWMCYLALKLPNIPMWCGFNSTKKTDALPIQKLCYFPQINMSLTSLSVVVQTMKMSQRIAEECDQKYCNESVRVDCVFSYNLQKGITETAPSGSIWILFIPSRRNYPIL</sequence>
<evidence type="ECO:0000313" key="1">
    <source>
        <dbReference type="EMBL" id="KAK4021794.1"/>
    </source>
</evidence>
<dbReference type="Proteomes" id="UP001234178">
    <property type="component" value="Unassembled WGS sequence"/>
</dbReference>
<name>A0ABR0A9Q1_9CRUS</name>
<dbReference type="PANTHER" id="PTHR46704:SF1">
    <property type="entry name" value="TELOMERE LENGTH REGULATION PROTEIN TEL2 HOMOLOG"/>
    <property type="match status" value="1"/>
</dbReference>
<keyword evidence="2" id="KW-1185">Reference proteome</keyword>
<proteinExistence type="predicted"/>
<gene>
    <name evidence="1" type="ORF">OUZ56_003703</name>
</gene>
<dbReference type="EMBL" id="JAOYFB010000036">
    <property type="protein sequence ID" value="KAK4021794.1"/>
    <property type="molecule type" value="Genomic_DNA"/>
</dbReference>
<comment type="caution">
    <text evidence="1">The sequence shown here is derived from an EMBL/GenBank/DDBJ whole genome shotgun (WGS) entry which is preliminary data.</text>
</comment>
<protein>
    <submittedName>
        <fullName evidence="1">Uncharacterized protein</fullName>
    </submittedName>
</protein>
<accession>A0ABR0A9Q1</accession>